<dbReference type="KEGG" id="fer:FNB15_06305"/>
<dbReference type="GO" id="GO:0016747">
    <property type="term" value="F:acyltransferase activity, transferring groups other than amino-acyl groups"/>
    <property type="evidence" value="ECO:0007669"/>
    <property type="project" value="InterPro"/>
</dbReference>
<dbReference type="InterPro" id="IPR016181">
    <property type="entry name" value="Acyl_CoA_acyltransferase"/>
</dbReference>
<dbReference type="Pfam" id="PF13420">
    <property type="entry name" value="Acetyltransf_4"/>
    <property type="match status" value="1"/>
</dbReference>
<dbReference type="SUPFAM" id="SSF55729">
    <property type="entry name" value="Acyl-CoA N-acyltransferases (Nat)"/>
    <property type="match status" value="1"/>
</dbReference>
<protein>
    <submittedName>
        <fullName evidence="2">N-acetyltransferase</fullName>
    </submittedName>
</protein>
<dbReference type="Proteomes" id="UP000317496">
    <property type="component" value="Chromosome"/>
</dbReference>
<dbReference type="EMBL" id="CP041636">
    <property type="protein sequence ID" value="QDO96911.1"/>
    <property type="molecule type" value="Genomic_DNA"/>
</dbReference>
<gene>
    <name evidence="2" type="ORF">FNB15_06305</name>
</gene>
<dbReference type="AlphaFoldDB" id="A0A516GZF3"/>
<keyword evidence="3" id="KW-1185">Reference proteome</keyword>
<feature type="domain" description="N-acetyltransferase" evidence="1">
    <location>
        <begin position="9"/>
        <end position="172"/>
    </location>
</feature>
<dbReference type="PANTHER" id="PTHR43072:SF8">
    <property type="entry name" value="ACYLTRANSFERASE FABY-RELATED"/>
    <property type="match status" value="1"/>
</dbReference>
<dbReference type="InterPro" id="IPR000182">
    <property type="entry name" value="GNAT_dom"/>
</dbReference>
<organism evidence="2 3">
    <name type="scientific">Ferrovibrio terrae</name>
    <dbReference type="NCBI Taxonomy" id="2594003"/>
    <lineage>
        <taxon>Bacteria</taxon>
        <taxon>Pseudomonadati</taxon>
        <taxon>Pseudomonadota</taxon>
        <taxon>Alphaproteobacteria</taxon>
        <taxon>Rhodospirillales</taxon>
        <taxon>Rhodospirillaceae</taxon>
        <taxon>Ferrovibrio</taxon>
    </lineage>
</organism>
<evidence type="ECO:0000259" key="1">
    <source>
        <dbReference type="PROSITE" id="PS51186"/>
    </source>
</evidence>
<dbReference type="PROSITE" id="PS51186">
    <property type="entry name" value="GNAT"/>
    <property type="match status" value="1"/>
</dbReference>
<accession>A0A516GZF3</accession>
<dbReference type="Gene3D" id="3.40.630.30">
    <property type="match status" value="1"/>
</dbReference>
<evidence type="ECO:0000313" key="3">
    <source>
        <dbReference type="Proteomes" id="UP000317496"/>
    </source>
</evidence>
<evidence type="ECO:0000313" key="2">
    <source>
        <dbReference type="EMBL" id="QDO96911.1"/>
    </source>
</evidence>
<dbReference type="OrthoDB" id="5459937at2"/>
<name>A0A516GZF3_9PROT</name>
<proteinExistence type="predicted"/>
<keyword evidence="2" id="KW-0808">Transferase</keyword>
<dbReference type="PANTHER" id="PTHR43072">
    <property type="entry name" value="N-ACETYLTRANSFERASE"/>
    <property type="match status" value="1"/>
</dbReference>
<sequence>MSSPATTPLIIRASEERDITAIAAIYGHHVRHGFGSFEEVPPDAAEMARRRGDILAKDFPYLVAELDGRVVGYAYASAYRPRIAYRFSVEDSIYVSHDAPRKGVGRALLESLMARCAALGYRQMVAVIGDTQNTGSIALHATLGFRVVGTLPSIGFKHGRWVDSVFMQRPLGSGDSTLPNQQPKPD</sequence>
<dbReference type="RefSeq" id="WP_144067892.1">
    <property type="nucleotide sequence ID" value="NZ_CP041636.1"/>
</dbReference>
<reference evidence="2 3" key="1">
    <citation type="submission" date="2019-07" db="EMBL/GenBank/DDBJ databases">
        <title>Genome sequencing for Ferrovibrio sp. K5.</title>
        <authorList>
            <person name="Park S.-J."/>
        </authorList>
    </citation>
    <scope>NUCLEOTIDE SEQUENCE [LARGE SCALE GENOMIC DNA]</scope>
    <source>
        <strain evidence="2 3">K5</strain>
    </source>
</reference>
<dbReference type="CDD" id="cd04301">
    <property type="entry name" value="NAT_SF"/>
    <property type="match status" value="1"/>
</dbReference>